<organism evidence="6 7">
    <name type="scientific">Paenibacillus agilis</name>
    <dbReference type="NCBI Taxonomy" id="3020863"/>
    <lineage>
        <taxon>Bacteria</taxon>
        <taxon>Bacillati</taxon>
        <taxon>Bacillota</taxon>
        <taxon>Bacilli</taxon>
        <taxon>Bacillales</taxon>
        <taxon>Paenibacillaceae</taxon>
        <taxon>Paenibacillus</taxon>
    </lineage>
</organism>
<evidence type="ECO:0000256" key="2">
    <source>
        <dbReference type="ARBA" id="ARBA00022448"/>
    </source>
</evidence>
<evidence type="ECO:0000259" key="5">
    <source>
        <dbReference type="PROSITE" id="PS50893"/>
    </source>
</evidence>
<dbReference type="InterPro" id="IPR003593">
    <property type="entry name" value="AAA+_ATPase"/>
</dbReference>
<dbReference type="AlphaFoldDB" id="A0A559IH24"/>
<dbReference type="Pfam" id="PF00005">
    <property type="entry name" value="ABC_tran"/>
    <property type="match status" value="1"/>
</dbReference>
<dbReference type="EMBL" id="VNJK01000005">
    <property type="protein sequence ID" value="TVX86733.1"/>
    <property type="molecule type" value="Genomic_DNA"/>
</dbReference>
<keyword evidence="3" id="KW-0547">Nucleotide-binding</keyword>
<dbReference type="CDD" id="cd03268">
    <property type="entry name" value="ABC_BcrA_bacitracin_resist"/>
    <property type="match status" value="1"/>
</dbReference>
<dbReference type="Gene3D" id="3.40.50.300">
    <property type="entry name" value="P-loop containing nucleotide triphosphate hydrolases"/>
    <property type="match status" value="1"/>
</dbReference>
<proteinExistence type="inferred from homology"/>
<evidence type="ECO:0000256" key="4">
    <source>
        <dbReference type="ARBA" id="ARBA00022840"/>
    </source>
</evidence>
<dbReference type="InterPro" id="IPR027417">
    <property type="entry name" value="P-loop_NTPase"/>
</dbReference>
<evidence type="ECO:0000256" key="3">
    <source>
        <dbReference type="ARBA" id="ARBA00022741"/>
    </source>
</evidence>
<feature type="domain" description="ABC transporter" evidence="5">
    <location>
        <begin position="6"/>
        <end position="233"/>
    </location>
</feature>
<dbReference type="Proteomes" id="UP000318102">
    <property type="component" value="Unassembled WGS sequence"/>
</dbReference>
<dbReference type="PANTHER" id="PTHR43335:SF4">
    <property type="entry name" value="ABC TRANSPORTER, ATP-BINDING PROTEIN"/>
    <property type="match status" value="1"/>
</dbReference>
<dbReference type="RefSeq" id="WP_144994273.1">
    <property type="nucleotide sequence ID" value="NZ_VNJK01000005.1"/>
</dbReference>
<dbReference type="GO" id="GO:0005524">
    <property type="term" value="F:ATP binding"/>
    <property type="evidence" value="ECO:0007669"/>
    <property type="project" value="UniProtKB-KW"/>
</dbReference>
<dbReference type="OrthoDB" id="9804819at2"/>
<evidence type="ECO:0000313" key="7">
    <source>
        <dbReference type="Proteomes" id="UP000318102"/>
    </source>
</evidence>
<dbReference type="SUPFAM" id="SSF52540">
    <property type="entry name" value="P-loop containing nucleoside triphosphate hydrolases"/>
    <property type="match status" value="1"/>
</dbReference>
<dbReference type="InterPro" id="IPR003439">
    <property type="entry name" value="ABC_transporter-like_ATP-bd"/>
</dbReference>
<dbReference type="PROSITE" id="PS00211">
    <property type="entry name" value="ABC_TRANSPORTER_1"/>
    <property type="match status" value="1"/>
</dbReference>
<name>A0A559IH24_9BACL</name>
<reference evidence="6 7" key="1">
    <citation type="submission" date="2019-07" db="EMBL/GenBank/DDBJ databases">
        <authorList>
            <person name="Kim J."/>
        </authorList>
    </citation>
    <scope>NUCLEOTIDE SEQUENCE [LARGE SCALE GENOMIC DNA]</scope>
    <source>
        <strain evidence="6 7">N4</strain>
    </source>
</reference>
<keyword evidence="7" id="KW-1185">Reference proteome</keyword>
<dbReference type="GO" id="GO:0016887">
    <property type="term" value="F:ATP hydrolysis activity"/>
    <property type="evidence" value="ECO:0007669"/>
    <property type="project" value="InterPro"/>
</dbReference>
<comment type="caution">
    <text evidence="6">The sequence shown here is derived from an EMBL/GenBank/DDBJ whole genome shotgun (WGS) entry which is preliminary data.</text>
</comment>
<dbReference type="PROSITE" id="PS50893">
    <property type="entry name" value="ABC_TRANSPORTER_2"/>
    <property type="match status" value="1"/>
</dbReference>
<dbReference type="PANTHER" id="PTHR43335">
    <property type="entry name" value="ABC TRANSPORTER, ATP-BINDING PROTEIN"/>
    <property type="match status" value="1"/>
</dbReference>
<keyword evidence="2" id="KW-0813">Transport</keyword>
<protein>
    <submittedName>
        <fullName evidence="6">ABC transporter ATP-binding protein</fullName>
    </submittedName>
</protein>
<evidence type="ECO:0000313" key="6">
    <source>
        <dbReference type="EMBL" id="TVX86733.1"/>
    </source>
</evidence>
<dbReference type="SMART" id="SM00382">
    <property type="entry name" value="AAA"/>
    <property type="match status" value="1"/>
</dbReference>
<comment type="similarity">
    <text evidence="1">Belongs to the ABC transporter superfamily.</text>
</comment>
<sequence length="304" mass="33550">MSDFIVQTKQLTKTYKGKIAVDQVNLQIQKGQIYGFLGSNGAGKTTTIRMLLGLIQPTDGEVHIFGKNLKKDKLSILRKIGSLVEYPSYYGHLNAIENLETIRRIIDVPKSRIDEVLSIVQLTADAKRPVKGYSLGMKQRLGIAAALLGSPELLVLDEPTNGLDPSGILEIRELIKSLPQQYGITVLVSSHLLSEVEQMATNVGIIQHGRMLFQDSIETLVQQAKQHIMLSVSEPERAAATLNAAGIRTNLESEGLLHCSYVPDTKIASAVHLLVHDGHDIYRITEKRESLEDIFLAMTREGGF</sequence>
<dbReference type="InterPro" id="IPR017871">
    <property type="entry name" value="ABC_transporter-like_CS"/>
</dbReference>
<keyword evidence="4 6" id="KW-0067">ATP-binding</keyword>
<evidence type="ECO:0000256" key="1">
    <source>
        <dbReference type="ARBA" id="ARBA00005417"/>
    </source>
</evidence>
<gene>
    <name evidence="6" type="ORF">FPZ44_22680</name>
</gene>
<accession>A0A559IH24</accession>